<dbReference type="AlphaFoldDB" id="A0A3A4QXT7"/>
<dbReference type="EMBL" id="QZJZ01000064">
    <property type="protein sequence ID" value="RJP58594.1"/>
    <property type="molecule type" value="Genomic_DNA"/>
</dbReference>
<dbReference type="SUPFAM" id="SSF55021">
    <property type="entry name" value="ACT-like"/>
    <property type="match status" value="1"/>
</dbReference>
<protein>
    <submittedName>
        <fullName evidence="1">Uncharacterized protein</fullName>
    </submittedName>
</protein>
<gene>
    <name evidence="1" type="ORF">C4541_07725</name>
</gene>
<evidence type="ECO:0000313" key="1">
    <source>
        <dbReference type="EMBL" id="RJP58594.1"/>
    </source>
</evidence>
<dbReference type="Gene3D" id="3.30.70.1150">
    <property type="entry name" value="ACT-like. Chain A, domain 2"/>
    <property type="match status" value="1"/>
</dbReference>
<dbReference type="InterPro" id="IPR027271">
    <property type="entry name" value="Acetolactate_synth/TF_NikR_C"/>
</dbReference>
<dbReference type="InterPro" id="IPR045865">
    <property type="entry name" value="ACT-like_dom_sf"/>
</dbReference>
<accession>A0A3A4QXT7</accession>
<dbReference type="Proteomes" id="UP000266426">
    <property type="component" value="Unassembled WGS sequence"/>
</dbReference>
<reference evidence="1 2" key="1">
    <citation type="journal article" date="2017" name="ISME J.">
        <title>Energy and carbon metabolisms in a deep terrestrial subsurface fluid microbial community.</title>
        <authorList>
            <person name="Momper L."/>
            <person name="Jungbluth S.P."/>
            <person name="Lee M.D."/>
            <person name="Amend J.P."/>
        </authorList>
    </citation>
    <scope>NUCLEOTIDE SEQUENCE [LARGE SCALE GENOMIC DNA]</scope>
    <source>
        <strain evidence="1">SURF_26</strain>
    </source>
</reference>
<evidence type="ECO:0000313" key="2">
    <source>
        <dbReference type="Proteomes" id="UP000266426"/>
    </source>
</evidence>
<comment type="caution">
    <text evidence="1">The sequence shown here is derived from an EMBL/GenBank/DDBJ whole genome shotgun (WGS) entry which is preliminary data.</text>
</comment>
<organism evidence="1 2">
    <name type="scientific">Candidatus Auribacter fodinae</name>
    <dbReference type="NCBI Taxonomy" id="2093366"/>
    <lineage>
        <taxon>Bacteria</taxon>
        <taxon>Pseudomonadati</taxon>
        <taxon>Candidatus Auribacterota</taxon>
        <taxon>Candidatus Auribacteria</taxon>
        <taxon>Candidatus Auribacterales</taxon>
        <taxon>Candidatus Auribacteraceae</taxon>
        <taxon>Candidatus Auribacter</taxon>
    </lineage>
</organism>
<name>A0A3A4QXT7_9BACT</name>
<proteinExistence type="predicted"/>
<sequence length="85" mass="9516">MKTVLIVLIDNRSETAVNVQKVLTAWGCIIKTRLGIHDGVLDKCSQHGLLVLELVGEPSQQEEFERKLDLIKGVSTQLVRLHPDE</sequence>